<comment type="caution">
    <text evidence="1">The sequence shown here is derived from an EMBL/GenBank/DDBJ whole genome shotgun (WGS) entry which is preliminary data.</text>
</comment>
<evidence type="ECO:0000313" key="1">
    <source>
        <dbReference type="EMBL" id="KAK9125986.1"/>
    </source>
</evidence>
<proteinExistence type="predicted"/>
<name>A0AAP0J4L0_9MAGN</name>
<dbReference type="EMBL" id="JBBNAG010000006">
    <property type="protein sequence ID" value="KAK9125986.1"/>
    <property type="molecule type" value="Genomic_DNA"/>
</dbReference>
<reference evidence="1 2" key="1">
    <citation type="submission" date="2024-01" db="EMBL/GenBank/DDBJ databases">
        <title>Genome assemblies of Stephania.</title>
        <authorList>
            <person name="Yang L."/>
        </authorList>
    </citation>
    <scope>NUCLEOTIDE SEQUENCE [LARGE SCALE GENOMIC DNA]</scope>
    <source>
        <strain evidence="1">JXDWG</strain>
        <tissue evidence="1">Leaf</tissue>
    </source>
</reference>
<gene>
    <name evidence="1" type="ORF">Scep_014832</name>
</gene>
<accession>A0AAP0J4L0</accession>
<protein>
    <submittedName>
        <fullName evidence="1">Uncharacterized protein</fullName>
    </submittedName>
</protein>
<dbReference type="AlphaFoldDB" id="A0AAP0J4L0"/>
<organism evidence="1 2">
    <name type="scientific">Stephania cephalantha</name>
    <dbReference type="NCBI Taxonomy" id="152367"/>
    <lineage>
        <taxon>Eukaryota</taxon>
        <taxon>Viridiplantae</taxon>
        <taxon>Streptophyta</taxon>
        <taxon>Embryophyta</taxon>
        <taxon>Tracheophyta</taxon>
        <taxon>Spermatophyta</taxon>
        <taxon>Magnoliopsida</taxon>
        <taxon>Ranunculales</taxon>
        <taxon>Menispermaceae</taxon>
        <taxon>Menispermoideae</taxon>
        <taxon>Cissampelideae</taxon>
        <taxon>Stephania</taxon>
    </lineage>
</organism>
<sequence length="90" mass="10336">MEKFLIHAYQAVAMNTLYVGDITTKLRATNMLVAARDKQLAEQSVKHSFDMSIMKATLNDCIPQYEMSEAFHKKNEDHLIENVTSICQDR</sequence>
<evidence type="ECO:0000313" key="2">
    <source>
        <dbReference type="Proteomes" id="UP001419268"/>
    </source>
</evidence>
<keyword evidence="2" id="KW-1185">Reference proteome</keyword>
<dbReference type="Proteomes" id="UP001419268">
    <property type="component" value="Unassembled WGS sequence"/>
</dbReference>